<sequence>VTAGFALHPWAVEILHSVGSALEGETDGAARQAACYLLALLLQSLGVEALTVLPAQQLTALYRRLKIMRDDPIVAHDELLQAHVASALQQMTSLGHALVCGARDAAAADSSAGDRGGRGHFGGVPLGHLADSDSKEGPAPLLRELAKFSVRMP</sequence>
<proteinExistence type="predicted"/>
<reference evidence="1" key="1">
    <citation type="submission" date="2021-01" db="EMBL/GenBank/DDBJ databases">
        <authorList>
            <person name="Corre E."/>
            <person name="Pelletier E."/>
            <person name="Niang G."/>
            <person name="Scheremetjew M."/>
            <person name="Finn R."/>
            <person name="Kale V."/>
            <person name="Holt S."/>
            <person name="Cochrane G."/>
            <person name="Meng A."/>
            <person name="Brown T."/>
            <person name="Cohen L."/>
        </authorList>
    </citation>
    <scope>NUCLEOTIDE SEQUENCE</scope>
    <source>
        <strain evidence="1">UTEX LB 985</strain>
    </source>
</reference>
<gene>
    <name evidence="1" type="ORF">CBRE1094_LOCUS44337</name>
</gene>
<accession>A0A7S2JI22</accession>
<organism evidence="1">
    <name type="scientific">Haptolina brevifila</name>
    <dbReference type="NCBI Taxonomy" id="156173"/>
    <lineage>
        <taxon>Eukaryota</taxon>
        <taxon>Haptista</taxon>
        <taxon>Haptophyta</taxon>
        <taxon>Prymnesiophyceae</taxon>
        <taxon>Prymnesiales</taxon>
        <taxon>Prymnesiaceae</taxon>
        <taxon>Haptolina</taxon>
    </lineage>
</organism>
<dbReference type="EMBL" id="HBGU01081194">
    <property type="protein sequence ID" value="CAD9548474.1"/>
    <property type="molecule type" value="Transcribed_RNA"/>
</dbReference>
<protein>
    <submittedName>
        <fullName evidence="1">Uncharacterized protein</fullName>
    </submittedName>
</protein>
<feature type="non-terminal residue" evidence="1">
    <location>
        <position position="1"/>
    </location>
</feature>
<evidence type="ECO:0000313" key="1">
    <source>
        <dbReference type="EMBL" id="CAD9548474.1"/>
    </source>
</evidence>
<name>A0A7S2JI22_9EUKA</name>
<dbReference type="AlphaFoldDB" id="A0A7S2JI22"/>